<feature type="region of interest" description="Disordered" evidence="1">
    <location>
        <begin position="1"/>
        <end position="29"/>
    </location>
</feature>
<protein>
    <submittedName>
        <fullName evidence="2">Uncharacterized protein</fullName>
    </submittedName>
</protein>
<dbReference type="RefSeq" id="WP_271180174.1">
    <property type="nucleotide sequence ID" value="NZ_BSFH01000093.1"/>
</dbReference>
<reference evidence="2" key="1">
    <citation type="journal article" date="2014" name="Int. J. Syst. Evol. Microbiol.">
        <title>Complete genome sequence of Corynebacterium casei LMG S-19264T (=DSM 44701T), isolated from a smear-ripened cheese.</title>
        <authorList>
            <consortium name="US DOE Joint Genome Institute (JGI-PGF)"/>
            <person name="Walter F."/>
            <person name="Albersmeier A."/>
            <person name="Kalinowski J."/>
            <person name="Ruckert C."/>
        </authorList>
    </citation>
    <scope>NUCLEOTIDE SEQUENCE</scope>
    <source>
        <strain evidence="2">VKM B-2222</strain>
    </source>
</reference>
<evidence type="ECO:0000313" key="2">
    <source>
        <dbReference type="EMBL" id="GLK65659.1"/>
    </source>
</evidence>
<proteinExistence type="predicted"/>
<organism evidence="2 3">
    <name type="scientific">Paracoccus kondratievae</name>
    <dbReference type="NCBI Taxonomy" id="135740"/>
    <lineage>
        <taxon>Bacteria</taxon>
        <taxon>Pseudomonadati</taxon>
        <taxon>Pseudomonadota</taxon>
        <taxon>Alphaproteobacteria</taxon>
        <taxon>Rhodobacterales</taxon>
        <taxon>Paracoccaceae</taxon>
        <taxon>Paracoccus</taxon>
    </lineage>
</organism>
<sequence>MSILNDTTPRLTRHLSDHHAVQGEAEYVERHAPQRVNGRAVMTIYACPTPQEITAWAESALRNVPDRSLTRAFMRDLIADFADGLSALRAAAPEAEGGEK</sequence>
<name>A0AAD3P1Z5_9RHOB</name>
<keyword evidence="3" id="KW-1185">Reference proteome</keyword>
<evidence type="ECO:0000256" key="1">
    <source>
        <dbReference type="SAM" id="MobiDB-lite"/>
    </source>
</evidence>
<feature type="compositionally biased region" description="Polar residues" evidence="1">
    <location>
        <begin position="1"/>
        <end position="10"/>
    </location>
</feature>
<dbReference type="EMBL" id="BSFH01000093">
    <property type="protein sequence ID" value="GLK65659.1"/>
    <property type="molecule type" value="Genomic_DNA"/>
</dbReference>
<comment type="caution">
    <text evidence="2">The sequence shown here is derived from an EMBL/GenBank/DDBJ whole genome shotgun (WGS) entry which is preliminary data.</text>
</comment>
<reference evidence="2" key="2">
    <citation type="submission" date="2023-01" db="EMBL/GenBank/DDBJ databases">
        <authorList>
            <person name="Sun Q."/>
            <person name="Evtushenko L."/>
        </authorList>
    </citation>
    <scope>NUCLEOTIDE SEQUENCE</scope>
    <source>
        <strain evidence="2">VKM B-2222</strain>
    </source>
</reference>
<evidence type="ECO:0000313" key="3">
    <source>
        <dbReference type="Proteomes" id="UP001143349"/>
    </source>
</evidence>
<accession>A0AAD3P1Z5</accession>
<dbReference type="Proteomes" id="UP001143349">
    <property type="component" value="Unassembled WGS sequence"/>
</dbReference>
<feature type="compositionally biased region" description="Basic and acidic residues" evidence="1">
    <location>
        <begin position="14"/>
        <end position="29"/>
    </location>
</feature>
<dbReference type="AlphaFoldDB" id="A0AAD3P1Z5"/>
<gene>
    <name evidence="2" type="ORF">GCM10017635_31360</name>
</gene>